<organism evidence="1 2">
    <name type="scientific">Stylonychia lemnae</name>
    <name type="common">Ciliate</name>
    <dbReference type="NCBI Taxonomy" id="5949"/>
    <lineage>
        <taxon>Eukaryota</taxon>
        <taxon>Sar</taxon>
        <taxon>Alveolata</taxon>
        <taxon>Ciliophora</taxon>
        <taxon>Intramacronucleata</taxon>
        <taxon>Spirotrichea</taxon>
        <taxon>Stichotrichia</taxon>
        <taxon>Sporadotrichida</taxon>
        <taxon>Oxytrichidae</taxon>
        <taxon>Stylonychinae</taxon>
        <taxon>Stylonychia</taxon>
    </lineage>
</organism>
<gene>
    <name evidence="1" type="primary">Contig7332.g7831</name>
    <name evidence="1" type="ORF">STYLEM_3017</name>
</gene>
<dbReference type="EMBL" id="CCKQ01002928">
    <property type="protein sequence ID" value="CDW74025.1"/>
    <property type="molecule type" value="Genomic_DNA"/>
</dbReference>
<evidence type="ECO:0000313" key="2">
    <source>
        <dbReference type="Proteomes" id="UP000039865"/>
    </source>
</evidence>
<sequence>MPKPIFPHNLDPIKTFAEMKVATRPMTQKDIKQSGREKFVEFCILSSAKKNSVFFKKVYQLVAQDLPNVQFYYKTDNLIDYDKEEKRPIQVECIDKHYQEKKYVIIDSPENELTYSKLMKFVQIKFLYRNLQHFNRELLKFAFQFKVPMLIYLRDKHEDESSTAIDFSTYQAMLKFREVQISNNYTDLIFCVSDIKEGFHKDFFDNLKIYDTDIPLFIKGAVLDTEDIFQYASRWSKDDLKQYYHSEDLKNAIGMQEFEDTGIMRINAQKQMSILNNKTYEMIHLGRHSIKVIMFCSLFHHYCIDDLATYKLSVKHFLNSQLSQNALMQFYYMDSRANDNADQMAMISDIPYIRIYLPDSQTYFDMKLSEKKRLDQTEFIDLLEESIGYLYDDNNTDEL</sequence>
<dbReference type="InParanoid" id="A0A077ZVQ9"/>
<reference evidence="1 2" key="1">
    <citation type="submission" date="2014-06" db="EMBL/GenBank/DDBJ databases">
        <authorList>
            <person name="Swart Estienne"/>
        </authorList>
    </citation>
    <scope>NUCLEOTIDE SEQUENCE [LARGE SCALE GENOMIC DNA]</scope>
    <source>
        <strain evidence="1 2">130c</strain>
    </source>
</reference>
<keyword evidence="2" id="KW-1185">Reference proteome</keyword>
<proteinExistence type="predicted"/>
<protein>
    <submittedName>
        <fullName evidence="1">Uncharacterized protein</fullName>
    </submittedName>
</protein>
<dbReference type="Proteomes" id="UP000039865">
    <property type="component" value="Unassembled WGS sequence"/>
</dbReference>
<name>A0A077ZVQ9_STYLE</name>
<evidence type="ECO:0000313" key="1">
    <source>
        <dbReference type="EMBL" id="CDW74025.1"/>
    </source>
</evidence>
<accession>A0A077ZVQ9</accession>
<dbReference type="AlphaFoldDB" id="A0A077ZVQ9"/>